<keyword evidence="3" id="KW-0804">Transcription</keyword>
<organism evidence="6 7">
    <name type="scientific">Paenirhodobacter hankyongi</name>
    <dbReference type="NCBI Taxonomy" id="2294033"/>
    <lineage>
        <taxon>Bacteria</taxon>
        <taxon>Pseudomonadati</taxon>
        <taxon>Pseudomonadota</taxon>
        <taxon>Alphaproteobacteria</taxon>
        <taxon>Rhodobacterales</taxon>
        <taxon>Rhodobacter group</taxon>
        <taxon>Paenirhodobacter</taxon>
    </lineage>
</organism>
<dbReference type="SUPFAM" id="SSF46689">
    <property type="entry name" value="Homeodomain-like"/>
    <property type="match status" value="1"/>
</dbReference>
<dbReference type="InterPro" id="IPR050109">
    <property type="entry name" value="HTH-type_TetR-like_transc_reg"/>
</dbReference>
<dbReference type="RefSeq" id="WP_121534866.1">
    <property type="nucleotide sequence ID" value="NZ_RCHI01000023.1"/>
</dbReference>
<keyword evidence="7" id="KW-1185">Reference proteome</keyword>
<sequence>MAENDDSQLSTLGYRTAGSGRRAEIGAARRARSRNTLLTAAFTCFGQETGQASRIEDICKCAGVARGTFYNHFDDLEQLKYQLQEELTGEFDRAVHLMLAALDSPAEQTAVAIRYYLHAAEKNPAWGWAMIHSSAPGHTFGETVWHNSLVTIRRGLDQGVFSISTAEIGRDILMGAVAAAMVSITQGCTPADYPEQIARHILLAFGMSAAEAQQICTRPLPALPAIAHEKIVIASMPALGEIGGPEPPGGGR</sequence>
<evidence type="ECO:0000313" key="6">
    <source>
        <dbReference type="EMBL" id="RLL62179.1"/>
    </source>
</evidence>
<dbReference type="GO" id="GO:0003700">
    <property type="term" value="F:DNA-binding transcription factor activity"/>
    <property type="evidence" value="ECO:0007669"/>
    <property type="project" value="TreeGrafter"/>
</dbReference>
<dbReference type="AlphaFoldDB" id="A0A421BJM1"/>
<keyword evidence="2 4" id="KW-0238">DNA-binding</keyword>
<feature type="DNA-binding region" description="H-T-H motif" evidence="4">
    <location>
        <begin position="54"/>
        <end position="73"/>
    </location>
</feature>
<proteinExistence type="predicted"/>
<reference evidence="6 7" key="1">
    <citation type="submission" date="2018-10" db="EMBL/GenBank/DDBJ databases">
        <title>Rhodobacter sp . BO-81.</title>
        <authorList>
            <person name="Im W.T."/>
        </authorList>
    </citation>
    <scope>NUCLEOTIDE SEQUENCE [LARGE SCALE GENOMIC DNA]</scope>
    <source>
        <strain evidence="6 7">BO-81</strain>
    </source>
</reference>
<evidence type="ECO:0000259" key="5">
    <source>
        <dbReference type="PROSITE" id="PS50977"/>
    </source>
</evidence>
<dbReference type="Pfam" id="PF21306">
    <property type="entry name" value="TetR_C_40"/>
    <property type="match status" value="1"/>
</dbReference>
<keyword evidence="1" id="KW-0805">Transcription regulation</keyword>
<dbReference type="InterPro" id="IPR001647">
    <property type="entry name" value="HTH_TetR"/>
</dbReference>
<evidence type="ECO:0000256" key="1">
    <source>
        <dbReference type="ARBA" id="ARBA00023015"/>
    </source>
</evidence>
<evidence type="ECO:0000313" key="7">
    <source>
        <dbReference type="Proteomes" id="UP000279673"/>
    </source>
</evidence>
<evidence type="ECO:0000256" key="2">
    <source>
        <dbReference type="ARBA" id="ARBA00023125"/>
    </source>
</evidence>
<comment type="caution">
    <text evidence="6">The sequence shown here is derived from an EMBL/GenBank/DDBJ whole genome shotgun (WGS) entry which is preliminary data.</text>
</comment>
<protein>
    <submittedName>
        <fullName evidence="6">TetR/AcrR family transcriptional regulator</fullName>
    </submittedName>
</protein>
<name>A0A421BJM1_9RHOB</name>
<dbReference type="InterPro" id="IPR009057">
    <property type="entry name" value="Homeodomain-like_sf"/>
</dbReference>
<dbReference type="Proteomes" id="UP000279673">
    <property type="component" value="Unassembled WGS sequence"/>
</dbReference>
<dbReference type="Gene3D" id="1.10.357.10">
    <property type="entry name" value="Tetracycline Repressor, domain 2"/>
    <property type="match status" value="1"/>
</dbReference>
<dbReference type="InterPro" id="IPR049513">
    <property type="entry name" value="TetR_C_40"/>
</dbReference>
<dbReference type="PANTHER" id="PTHR30055:SF234">
    <property type="entry name" value="HTH-TYPE TRANSCRIPTIONAL REGULATOR BETI"/>
    <property type="match status" value="1"/>
</dbReference>
<dbReference type="PROSITE" id="PS50977">
    <property type="entry name" value="HTH_TETR_2"/>
    <property type="match status" value="1"/>
</dbReference>
<dbReference type="PANTHER" id="PTHR30055">
    <property type="entry name" value="HTH-TYPE TRANSCRIPTIONAL REGULATOR RUTR"/>
    <property type="match status" value="1"/>
</dbReference>
<dbReference type="Pfam" id="PF00440">
    <property type="entry name" value="TetR_N"/>
    <property type="match status" value="1"/>
</dbReference>
<dbReference type="GO" id="GO:0000976">
    <property type="term" value="F:transcription cis-regulatory region binding"/>
    <property type="evidence" value="ECO:0007669"/>
    <property type="project" value="TreeGrafter"/>
</dbReference>
<dbReference type="EMBL" id="RCHI01000023">
    <property type="protein sequence ID" value="RLL62179.1"/>
    <property type="molecule type" value="Genomic_DNA"/>
</dbReference>
<evidence type="ECO:0000256" key="3">
    <source>
        <dbReference type="ARBA" id="ARBA00023163"/>
    </source>
</evidence>
<gene>
    <name evidence="6" type="ORF">DYS74_17050</name>
</gene>
<accession>A0A421BJM1</accession>
<feature type="domain" description="HTH tetR-type" evidence="5">
    <location>
        <begin position="31"/>
        <end position="91"/>
    </location>
</feature>
<evidence type="ECO:0000256" key="4">
    <source>
        <dbReference type="PROSITE-ProRule" id="PRU00335"/>
    </source>
</evidence>